<dbReference type="GO" id="GO:0005634">
    <property type="term" value="C:nucleus"/>
    <property type="evidence" value="ECO:0007669"/>
    <property type="project" value="UniProtKB-SubCell"/>
</dbReference>
<evidence type="ECO:0000256" key="2">
    <source>
        <dbReference type="ARBA" id="ARBA00023242"/>
    </source>
</evidence>
<evidence type="ECO:0000313" key="4">
    <source>
        <dbReference type="EMBL" id="EAS34493.1"/>
    </source>
</evidence>
<dbReference type="OrthoDB" id="20729at2759"/>
<dbReference type="GeneID" id="4563878"/>
<feature type="domain" description="ELYS-like" evidence="3">
    <location>
        <begin position="37"/>
        <end position="255"/>
    </location>
</feature>
<dbReference type="Pfam" id="PF13934">
    <property type="entry name" value="ELYS"/>
    <property type="match status" value="1"/>
</dbReference>
<dbReference type="KEGG" id="cim:CIMG_05517"/>
<keyword evidence="2" id="KW-0539">Nucleus</keyword>
<comment type="subcellular location">
    <subcellularLocation>
        <location evidence="1">Nucleus</location>
    </subcellularLocation>
</comment>
<dbReference type="Proteomes" id="UP000001261">
    <property type="component" value="Unassembled WGS sequence"/>
</dbReference>
<reference evidence="5" key="1">
    <citation type="journal article" date="2009" name="Genome Res.">
        <title>Comparative genomic analyses of the human fungal pathogens Coccidioides and their relatives.</title>
        <authorList>
            <person name="Sharpton T.J."/>
            <person name="Stajich J.E."/>
            <person name="Rounsley S.D."/>
            <person name="Gardner M.J."/>
            <person name="Wortman J.R."/>
            <person name="Jordar V.S."/>
            <person name="Maiti R."/>
            <person name="Kodira C.D."/>
            <person name="Neafsey D.E."/>
            <person name="Zeng Q."/>
            <person name="Hung C.-Y."/>
            <person name="McMahan C."/>
            <person name="Muszewska A."/>
            <person name="Grynberg M."/>
            <person name="Mandel M.A."/>
            <person name="Kellner E.M."/>
            <person name="Barker B.M."/>
            <person name="Galgiani J.N."/>
            <person name="Orbach M.J."/>
            <person name="Kirkland T.N."/>
            <person name="Cole G.T."/>
            <person name="Henn M.R."/>
            <person name="Birren B.W."/>
            <person name="Taylor J.W."/>
        </authorList>
    </citation>
    <scope>NUCLEOTIDE SEQUENCE [LARGE SCALE GENOMIC DNA]</scope>
    <source>
        <strain evidence="5">RS</strain>
    </source>
</reference>
<dbReference type="InParanoid" id="A0A0E1RYV6"/>
<dbReference type="OMA" id="EGLWHLD"/>
<protein>
    <recommendedName>
        <fullName evidence="3">ELYS-like domain-containing protein</fullName>
    </recommendedName>
</protein>
<proteinExistence type="predicted"/>
<sequence>MARWDDFNVTFGFKGDYPYNPKVVDRIIANRKALYSTLFIDRLLGALGIDSAPRLYPPKSIETLRKLHREILASGSPNHHKQSVIYYLLRDCENLDDGTNRLEFARRCLLPQKYKLLVDGIWYMDRLEFQSALGYLTEPSLIPTFPDEILYVLSTLSEQDDHLATAYYVAVSPPLATSEVLNAYFAVLCRSGVSTAFCFTRKQPLDIRRELFGQLVVFVLAAKAGEERAEKAMELVNLPFSDIEIEWFEDCLLHGKAKNLPGAKDTVMMRRVATGHLDNLGALESLGGRKIEGLNWDILRKNLKPSVS</sequence>
<gene>
    <name evidence="4" type="ORF">CIMG_05517</name>
</gene>
<accession>A0A0E1RYV6</accession>
<dbReference type="AlphaFoldDB" id="A0A0E1RYV6"/>
<evidence type="ECO:0000256" key="1">
    <source>
        <dbReference type="ARBA" id="ARBA00004123"/>
    </source>
</evidence>
<name>A0A0E1RYV6_COCIM</name>
<dbReference type="InterPro" id="IPR025151">
    <property type="entry name" value="ELYS_dom"/>
</dbReference>
<evidence type="ECO:0000313" key="5">
    <source>
        <dbReference type="Proteomes" id="UP000001261"/>
    </source>
</evidence>
<organism evidence="4 5">
    <name type="scientific">Coccidioides immitis (strain RS)</name>
    <name type="common">Valley fever fungus</name>
    <dbReference type="NCBI Taxonomy" id="246410"/>
    <lineage>
        <taxon>Eukaryota</taxon>
        <taxon>Fungi</taxon>
        <taxon>Dikarya</taxon>
        <taxon>Ascomycota</taxon>
        <taxon>Pezizomycotina</taxon>
        <taxon>Eurotiomycetes</taxon>
        <taxon>Eurotiomycetidae</taxon>
        <taxon>Onygenales</taxon>
        <taxon>Onygenaceae</taxon>
        <taxon>Coccidioides</taxon>
    </lineage>
</organism>
<dbReference type="VEuPathDB" id="FungiDB:CIMG_05517"/>
<dbReference type="RefSeq" id="XP_001246076.1">
    <property type="nucleotide sequence ID" value="XM_001246075.2"/>
</dbReference>
<dbReference type="EMBL" id="GG704914">
    <property type="protein sequence ID" value="EAS34493.1"/>
    <property type="molecule type" value="Genomic_DNA"/>
</dbReference>
<evidence type="ECO:0000259" key="3">
    <source>
        <dbReference type="Pfam" id="PF13934"/>
    </source>
</evidence>
<keyword evidence="5" id="KW-1185">Reference proteome</keyword>
<reference evidence="5" key="2">
    <citation type="journal article" date="2010" name="Genome Res.">
        <title>Population genomic sequencing of Coccidioides fungi reveals recent hybridization and transposon control.</title>
        <authorList>
            <person name="Neafsey D.E."/>
            <person name="Barker B.M."/>
            <person name="Sharpton T.J."/>
            <person name="Stajich J.E."/>
            <person name="Park D.J."/>
            <person name="Whiston E."/>
            <person name="Hung C.-Y."/>
            <person name="McMahan C."/>
            <person name="White J."/>
            <person name="Sykes S."/>
            <person name="Heiman D."/>
            <person name="Young S."/>
            <person name="Zeng Q."/>
            <person name="Abouelleil A."/>
            <person name="Aftuck L."/>
            <person name="Bessette D."/>
            <person name="Brown A."/>
            <person name="FitzGerald M."/>
            <person name="Lui A."/>
            <person name="Macdonald J.P."/>
            <person name="Priest M."/>
            <person name="Orbach M.J."/>
            <person name="Galgiani J.N."/>
            <person name="Kirkland T.N."/>
            <person name="Cole G.T."/>
            <person name="Birren B.W."/>
            <person name="Henn M.R."/>
            <person name="Taylor J.W."/>
            <person name="Rounsley S.D."/>
        </authorList>
    </citation>
    <scope>GENOME REANNOTATION</scope>
    <source>
        <strain evidence="5">RS</strain>
    </source>
</reference>
<dbReference type="STRING" id="246410.A0A0E1RYV6"/>